<dbReference type="SMART" id="SM00490">
    <property type="entry name" value="HELICc"/>
    <property type="match status" value="1"/>
</dbReference>
<dbReference type="InterPro" id="IPR050742">
    <property type="entry name" value="Helicase_Restrict-Modif_Enz"/>
</dbReference>
<dbReference type="InterPro" id="IPR006935">
    <property type="entry name" value="Helicase/UvrB_N"/>
</dbReference>
<gene>
    <name evidence="3" type="ORF">DCF17_10295</name>
</gene>
<evidence type="ECO:0000313" key="3">
    <source>
        <dbReference type="EMBL" id="PZO41779.1"/>
    </source>
</evidence>
<dbReference type="InterPro" id="IPR027417">
    <property type="entry name" value="P-loop_NTPase"/>
</dbReference>
<feature type="domain" description="Helicase C-terminal" evidence="2">
    <location>
        <begin position="431"/>
        <end position="612"/>
    </location>
</feature>
<name>A0A2W4WIR0_9CYAN</name>
<dbReference type="CDD" id="cd18032">
    <property type="entry name" value="DEXHc_RE_I_III_res"/>
    <property type="match status" value="1"/>
</dbReference>
<dbReference type="Pfam" id="PF00271">
    <property type="entry name" value="Helicase_C"/>
    <property type="match status" value="1"/>
</dbReference>
<dbReference type="GO" id="GO:0005829">
    <property type="term" value="C:cytosol"/>
    <property type="evidence" value="ECO:0007669"/>
    <property type="project" value="TreeGrafter"/>
</dbReference>
<dbReference type="CDD" id="cd18799">
    <property type="entry name" value="SF2_C_EcoAI-like"/>
    <property type="match status" value="1"/>
</dbReference>
<feature type="domain" description="Helicase ATP-binding" evidence="1">
    <location>
        <begin position="229"/>
        <end position="379"/>
    </location>
</feature>
<dbReference type="PROSITE" id="PS51194">
    <property type="entry name" value="HELICASE_CTER"/>
    <property type="match status" value="1"/>
</dbReference>
<dbReference type="Proteomes" id="UP000249081">
    <property type="component" value="Unassembled WGS sequence"/>
</dbReference>
<evidence type="ECO:0000313" key="4">
    <source>
        <dbReference type="Proteomes" id="UP000249081"/>
    </source>
</evidence>
<dbReference type="PANTHER" id="PTHR47396:SF1">
    <property type="entry name" value="ATP-DEPENDENT HELICASE IRC3-RELATED"/>
    <property type="match status" value="1"/>
</dbReference>
<reference evidence="3 4" key="2">
    <citation type="submission" date="2018-06" db="EMBL/GenBank/DDBJ databases">
        <title>Metagenomic assembly of (sub)arctic Cyanobacteria and their associated microbiome from non-axenic cultures.</title>
        <authorList>
            <person name="Baurain D."/>
        </authorList>
    </citation>
    <scope>NUCLEOTIDE SEQUENCE [LARGE SCALE GENOMIC DNA]</scope>
    <source>
        <strain evidence="3">ULC041bin1</strain>
    </source>
</reference>
<reference evidence="4" key="1">
    <citation type="submission" date="2018-04" db="EMBL/GenBank/DDBJ databases">
        <authorList>
            <person name="Cornet L."/>
        </authorList>
    </citation>
    <scope>NUCLEOTIDE SEQUENCE [LARGE SCALE GENOMIC DNA]</scope>
</reference>
<evidence type="ECO:0008006" key="5">
    <source>
        <dbReference type="Google" id="ProtNLM"/>
    </source>
</evidence>
<dbReference type="PANTHER" id="PTHR47396">
    <property type="entry name" value="TYPE I RESTRICTION ENZYME ECOKI R PROTEIN"/>
    <property type="match status" value="1"/>
</dbReference>
<dbReference type="InterPro" id="IPR025202">
    <property type="entry name" value="PLD-like_dom"/>
</dbReference>
<dbReference type="SUPFAM" id="SSF56024">
    <property type="entry name" value="Phospholipase D/nuclease"/>
    <property type="match status" value="1"/>
</dbReference>
<dbReference type="GO" id="GO:0005524">
    <property type="term" value="F:ATP binding"/>
    <property type="evidence" value="ECO:0007669"/>
    <property type="project" value="InterPro"/>
</dbReference>
<protein>
    <recommendedName>
        <fullName evidence="5">DUF3427 domain-containing protein</fullName>
    </recommendedName>
</protein>
<dbReference type="Gene3D" id="3.30.870.10">
    <property type="entry name" value="Endonuclease Chain A"/>
    <property type="match status" value="1"/>
</dbReference>
<evidence type="ECO:0000259" key="1">
    <source>
        <dbReference type="PROSITE" id="PS51192"/>
    </source>
</evidence>
<evidence type="ECO:0000259" key="2">
    <source>
        <dbReference type="PROSITE" id="PS51194"/>
    </source>
</evidence>
<dbReference type="Pfam" id="PF13091">
    <property type="entry name" value="PLDc_2"/>
    <property type="match status" value="1"/>
</dbReference>
<proteinExistence type="predicted"/>
<dbReference type="SMART" id="SM00487">
    <property type="entry name" value="DEXDc"/>
    <property type="match status" value="1"/>
</dbReference>
<dbReference type="GO" id="GO:0003677">
    <property type="term" value="F:DNA binding"/>
    <property type="evidence" value="ECO:0007669"/>
    <property type="project" value="InterPro"/>
</dbReference>
<dbReference type="Gene3D" id="3.40.50.300">
    <property type="entry name" value="P-loop containing nucleotide triphosphate hydrolases"/>
    <property type="match status" value="2"/>
</dbReference>
<dbReference type="EMBL" id="QBMN01000060">
    <property type="protein sequence ID" value="PZO41779.1"/>
    <property type="molecule type" value="Genomic_DNA"/>
</dbReference>
<dbReference type="AlphaFoldDB" id="A0A2W4WIR0"/>
<dbReference type="InterPro" id="IPR021835">
    <property type="entry name" value="DUF3427"/>
</dbReference>
<organism evidence="3 4">
    <name type="scientific">Shackletoniella antarctica</name>
    <dbReference type="NCBI Taxonomy" id="268115"/>
    <lineage>
        <taxon>Bacteria</taxon>
        <taxon>Bacillati</taxon>
        <taxon>Cyanobacteriota</taxon>
        <taxon>Cyanophyceae</taxon>
        <taxon>Oculatellales</taxon>
        <taxon>Oculatellaceae</taxon>
        <taxon>Shackletoniella</taxon>
    </lineage>
</organism>
<dbReference type="Pfam" id="PF11907">
    <property type="entry name" value="DUF3427"/>
    <property type="match status" value="1"/>
</dbReference>
<dbReference type="PROSITE" id="PS51192">
    <property type="entry name" value="HELICASE_ATP_BIND_1"/>
    <property type="match status" value="1"/>
</dbReference>
<sequence>MTEAISFYIGNNMYEDSQDVSQMSPNTVLNLPQSPRMVDVLRQGLTTSDEAAICVSFLRFSGLSLLFKELNTFLERQGKLQLLTSTYLNVTQPEALEALMKLAKIELRLQDGLTGFHTKFYFFNTQDLSAYCWVGSSNLTKGGIATNIEWNLKHTHSDIIQESRENFYKLWNRDDVFPLTQTVLEAYKDKYKRSKENSVFTGVSASKQNLNELCEPNAAQVEALKALDKFREEGKKRAVVIAATGLGKTFLAAFDAKVLKSGSVLFIAHREELLTQAEETFRKVFGSNAVTGILASGKSPGKANFVFATIQSLSQAKNQDLVNQEYDYVVIDEFHHAAASSYRKILNCVQPKFLLGLTATPERQDGHDVLEICQYNIAYEVRLPEAINRNWLLPFHYFGIADELIDYENIKWRSGKFDPTELENALILEERVDAILNHALEKGFDGKKRTTVGFCAGVRHAEFMADAFNRRGFVSEAVTGKTSPDKRREIYGNFSDSNNSLEWLFVSEVLNEGVDIPEINSVLFLRPTESPMLFLQQLGRGLRLYPDIEVLIVIDFVGHHKNAWLSLKALNDPHVILGRREIDDLGIAPPKHCEIILEDRTKEMLLKIKNLSKTKTDICREAYERLKLELNYPPKLVDLVIRDDMPSMKEFKQVFGSWLDCRIAMNDATNWELRIKNIELVYNFLKVVETDWQAQRVTPYALLWAICYFPNNVDQGFHEFFIKYPHWAIEKPDDDGNYGKAFMTLEKKLPNLFSNNQFVPEIESELKKSQNLAESVENRILYTLSNDYSLRHCGILRKPEDLTLYAQYKRSEIINYFGLQYDPAKHNSGVIKLPNNHIVLIAKIDTTGAKVKFQYQNRFLDNNHFSWQSQNKQRQDNEAGREITEHKERNNILHLFIQPGSHQEAYYMGIANVSLVTSNAPMVISFELSQVIPESVLEVLSKL</sequence>
<dbReference type="InterPro" id="IPR014001">
    <property type="entry name" value="Helicase_ATP-bd"/>
</dbReference>
<dbReference type="SUPFAM" id="SSF52540">
    <property type="entry name" value="P-loop containing nucleoside triphosphate hydrolases"/>
    <property type="match status" value="1"/>
</dbReference>
<dbReference type="InterPro" id="IPR001650">
    <property type="entry name" value="Helicase_C-like"/>
</dbReference>
<dbReference type="Pfam" id="PF04851">
    <property type="entry name" value="ResIII"/>
    <property type="match status" value="1"/>
</dbReference>
<accession>A0A2W4WIR0</accession>
<dbReference type="GO" id="GO:0016787">
    <property type="term" value="F:hydrolase activity"/>
    <property type="evidence" value="ECO:0007669"/>
    <property type="project" value="InterPro"/>
</dbReference>
<comment type="caution">
    <text evidence="3">The sequence shown here is derived from an EMBL/GenBank/DDBJ whole genome shotgun (WGS) entry which is preliminary data.</text>
</comment>